<dbReference type="InterPro" id="IPR012552">
    <property type="entry name" value="DVL"/>
</dbReference>
<dbReference type="OrthoDB" id="784420at2759"/>
<keyword evidence="3" id="KW-1003">Cell membrane</keyword>
<feature type="compositionally biased region" description="Low complexity" evidence="8">
    <location>
        <begin position="144"/>
        <end position="162"/>
    </location>
</feature>
<evidence type="ECO:0000256" key="4">
    <source>
        <dbReference type="ARBA" id="ARBA00022692"/>
    </source>
</evidence>
<comment type="subcellular location">
    <subcellularLocation>
        <location evidence="1">Cell membrane</location>
        <topology evidence="1">Single-pass membrane protein</topology>
    </subcellularLocation>
</comment>
<evidence type="ECO:0000256" key="8">
    <source>
        <dbReference type="SAM" id="MobiDB-lite"/>
    </source>
</evidence>
<dbReference type="GO" id="GO:0005886">
    <property type="term" value="C:plasma membrane"/>
    <property type="evidence" value="ECO:0007669"/>
    <property type="project" value="UniProtKB-SubCell"/>
</dbReference>
<dbReference type="PANTHER" id="PTHR33102">
    <property type="entry name" value="DVL19-RELATED-RELATED"/>
    <property type="match status" value="1"/>
</dbReference>
<evidence type="ECO:0008006" key="11">
    <source>
        <dbReference type="Google" id="ProtNLM"/>
    </source>
</evidence>
<dbReference type="InterPro" id="IPR051525">
    <property type="entry name" value="DVL_RTFL_regulatory"/>
</dbReference>
<keyword evidence="2" id="KW-0217">Developmental protein</keyword>
<feature type="region of interest" description="Disordered" evidence="8">
    <location>
        <begin position="144"/>
        <end position="173"/>
    </location>
</feature>
<name>A0A835EGC3_9POAL</name>
<evidence type="ECO:0000256" key="5">
    <source>
        <dbReference type="ARBA" id="ARBA00022989"/>
    </source>
</evidence>
<gene>
    <name evidence="9" type="ORF">HU200_044604</name>
</gene>
<sequence length="173" mass="18632">MGAATLQKNGPVPSSAPHTQQTQHTPTSEPPQRSRTIDPSMEFYVDVKWKFSKKSRNNGSRRVPGAGASSGDHFLKRSSSMRDVPAIGRRGSGAAAAAAGGCGGAPQPSFSSRCAGLVKEQRARFYIMRRCVTMLVCWKDCSRSSVLLPPRPPSRSFSNPPRSETRDAGKKAD</sequence>
<feature type="region of interest" description="Disordered" evidence="8">
    <location>
        <begin position="55"/>
        <end position="110"/>
    </location>
</feature>
<evidence type="ECO:0000256" key="3">
    <source>
        <dbReference type="ARBA" id="ARBA00022475"/>
    </source>
</evidence>
<evidence type="ECO:0000256" key="6">
    <source>
        <dbReference type="ARBA" id="ARBA00023136"/>
    </source>
</evidence>
<keyword evidence="6" id="KW-0472">Membrane</keyword>
<accession>A0A835EGC3</accession>
<evidence type="ECO:0000256" key="2">
    <source>
        <dbReference type="ARBA" id="ARBA00022473"/>
    </source>
</evidence>
<protein>
    <recommendedName>
        <fullName evidence="11">ROTUNDIFOLIA like 8</fullName>
    </recommendedName>
</protein>
<keyword evidence="5" id="KW-1133">Transmembrane helix</keyword>
<feature type="compositionally biased region" description="Basic and acidic residues" evidence="8">
    <location>
        <begin position="163"/>
        <end position="173"/>
    </location>
</feature>
<feature type="compositionally biased region" description="Low complexity" evidence="8">
    <location>
        <begin position="88"/>
        <end position="99"/>
    </location>
</feature>
<dbReference type="Pfam" id="PF08137">
    <property type="entry name" value="DVL"/>
    <property type="match status" value="1"/>
</dbReference>
<keyword evidence="10" id="KW-1185">Reference proteome</keyword>
<dbReference type="Proteomes" id="UP000636709">
    <property type="component" value="Unassembled WGS sequence"/>
</dbReference>
<proteinExistence type="inferred from homology"/>
<evidence type="ECO:0000313" key="10">
    <source>
        <dbReference type="Proteomes" id="UP000636709"/>
    </source>
</evidence>
<dbReference type="AlphaFoldDB" id="A0A835EGC3"/>
<evidence type="ECO:0000256" key="1">
    <source>
        <dbReference type="ARBA" id="ARBA00004162"/>
    </source>
</evidence>
<comment type="caution">
    <text evidence="9">The sequence shown here is derived from an EMBL/GenBank/DDBJ whole genome shotgun (WGS) entry which is preliminary data.</text>
</comment>
<reference evidence="9" key="1">
    <citation type="submission" date="2020-07" db="EMBL/GenBank/DDBJ databases">
        <title>Genome sequence and genetic diversity analysis of an under-domesticated orphan crop, white fonio (Digitaria exilis).</title>
        <authorList>
            <person name="Bennetzen J.L."/>
            <person name="Chen S."/>
            <person name="Ma X."/>
            <person name="Wang X."/>
            <person name="Yssel A.E.J."/>
            <person name="Chaluvadi S.R."/>
            <person name="Johnson M."/>
            <person name="Gangashetty P."/>
            <person name="Hamidou F."/>
            <person name="Sanogo M.D."/>
            <person name="Zwaenepoel A."/>
            <person name="Wallace J."/>
            <person name="Van De Peer Y."/>
            <person name="Van Deynze A."/>
        </authorList>
    </citation>
    <scope>NUCLEOTIDE SEQUENCE</scope>
    <source>
        <tissue evidence="9">Leaves</tissue>
    </source>
</reference>
<organism evidence="9 10">
    <name type="scientific">Digitaria exilis</name>
    <dbReference type="NCBI Taxonomy" id="1010633"/>
    <lineage>
        <taxon>Eukaryota</taxon>
        <taxon>Viridiplantae</taxon>
        <taxon>Streptophyta</taxon>
        <taxon>Embryophyta</taxon>
        <taxon>Tracheophyta</taxon>
        <taxon>Spermatophyta</taxon>
        <taxon>Magnoliopsida</taxon>
        <taxon>Liliopsida</taxon>
        <taxon>Poales</taxon>
        <taxon>Poaceae</taxon>
        <taxon>PACMAD clade</taxon>
        <taxon>Panicoideae</taxon>
        <taxon>Panicodae</taxon>
        <taxon>Paniceae</taxon>
        <taxon>Anthephorinae</taxon>
        <taxon>Digitaria</taxon>
    </lineage>
</organism>
<evidence type="ECO:0000256" key="7">
    <source>
        <dbReference type="ARBA" id="ARBA00024340"/>
    </source>
</evidence>
<dbReference type="GO" id="GO:0008285">
    <property type="term" value="P:negative regulation of cell population proliferation"/>
    <property type="evidence" value="ECO:0007669"/>
    <property type="project" value="InterPro"/>
</dbReference>
<dbReference type="EMBL" id="JACEFO010002102">
    <property type="protein sequence ID" value="KAF8683675.1"/>
    <property type="molecule type" value="Genomic_DNA"/>
</dbReference>
<feature type="compositionally biased region" description="Low complexity" evidence="8">
    <location>
        <begin position="17"/>
        <end position="31"/>
    </location>
</feature>
<dbReference type="GO" id="GO:0048367">
    <property type="term" value="P:shoot system development"/>
    <property type="evidence" value="ECO:0007669"/>
    <property type="project" value="UniProtKB-ARBA"/>
</dbReference>
<keyword evidence="4" id="KW-0812">Transmembrane</keyword>
<feature type="region of interest" description="Disordered" evidence="8">
    <location>
        <begin position="1"/>
        <end position="39"/>
    </location>
</feature>
<evidence type="ECO:0000313" key="9">
    <source>
        <dbReference type="EMBL" id="KAF8683675.1"/>
    </source>
</evidence>
<comment type="similarity">
    <text evidence="7">Belongs to the DVL/RTFL small polypeptides family.</text>
</comment>